<evidence type="ECO:0000313" key="4">
    <source>
        <dbReference type="EMBL" id="KPQ41315.1"/>
    </source>
</evidence>
<keyword evidence="1" id="KW-1133">Transmembrane helix</keyword>
<proteinExistence type="predicted"/>
<evidence type="ECO:0000259" key="3">
    <source>
        <dbReference type="Pfam" id="PF14104"/>
    </source>
</evidence>
<reference evidence="4 5" key="1">
    <citation type="submission" date="2015-09" db="EMBL/GenBank/DDBJ databases">
        <title>A metagenomics-based metabolic model of nitrate-dependent anaerobic oxidation of methane by Methanoperedens-like archaea.</title>
        <authorList>
            <person name="Arshad A."/>
            <person name="Speth D.R."/>
            <person name="De Graaf R.M."/>
            <person name="Op Den Camp H.J."/>
            <person name="Jetten M.S."/>
            <person name="Welte C.U."/>
        </authorList>
    </citation>
    <scope>NUCLEOTIDE SEQUENCE [LARGE SCALE GENOMIC DNA]</scope>
</reference>
<feature type="domain" description="DUF4277" evidence="3">
    <location>
        <begin position="4"/>
        <end position="110"/>
    </location>
</feature>
<dbReference type="Pfam" id="PF01609">
    <property type="entry name" value="DDE_Tnp_1"/>
    <property type="match status" value="1"/>
</dbReference>
<protein>
    <submittedName>
        <fullName evidence="4">Transposase</fullName>
    </submittedName>
</protein>
<accession>A0A0P8ABF8</accession>
<feature type="domain" description="Transposase IS4-like" evidence="2">
    <location>
        <begin position="141"/>
        <end position="454"/>
    </location>
</feature>
<gene>
    <name evidence="4" type="ORF">MPEBLZ_04136</name>
</gene>
<keyword evidence="1" id="KW-0472">Membrane</keyword>
<evidence type="ECO:0000259" key="2">
    <source>
        <dbReference type="Pfam" id="PF01609"/>
    </source>
</evidence>
<dbReference type="EMBL" id="LKCM01000376">
    <property type="protein sequence ID" value="KPQ41315.1"/>
    <property type="molecule type" value="Genomic_DNA"/>
</dbReference>
<sequence length="534" mass="62218">MEYSSKSLDHLGIVAGVCKEIELAAEIDRIVGIDKRQKVTTGESVEAMILNALGFVSKPLYLFPEFMKTKPVELLIGEHLSWKDFNDDTLGRSLDRLYETGTEETFLQIAINAYKKYGFKGRFLHHDTTTFSVHGEYEHEEGDLDAVPIEVTYGHSKDNRPDLKQFVTSLIMSKELPLFIQTLSGNASDKNHFREIAKNYGNFLKENWDKDCIWVWDSAFYSKDNLKAISEKHKWITRVPETLSDAKELLKISDLKDMNQTSLDGYSLLSTEITYGVKQRWIVIFSQKAYERESKTLKKSITKEREVIEKQLWHFSNDDFYCKEDALQALQEMAREWKYHKVKNIAIQESRKKKEGNVGRPKKNDVLKIMCNVTSSFEEDEEKIKKVLFRKGKFILATNDDKMSDEDILKTYKDQQSVERGFRFLKDPLFFAHSIFLKNESRIIALVMVMGLALMIYSIAQRKLREALLRENQAIPDQTGKPTKKPTMRRVFQVFEGITVLYENEKRVMIMNLNDMHRKILSLFGNIYERIYCA</sequence>
<name>A0A0P8ABF8_9EURY</name>
<dbReference type="PANTHER" id="PTHR34614:SF2">
    <property type="entry name" value="TRANSPOSASE IS4-LIKE DOMAIN-CONTAINING PROTEIN"/>
    <property type="match status" value="1"/>
</dbReference>
<dbReference type="GO" id="GO:0006313">
    <property type="term" value="P:DNA transposition"/>
    <property type="evidence" value="ECO:0007669"/>
    <property type="project" value="InterPro"/>
</dbReference>
<dbReference type="InterPro" id="IPR002559">
    <property type="entry name" value="Transposase_11"/>
</dbReference>
<dbReference type="GO" id="GO:0004803">
    <property type="term" value="F:transposase activity"/>
    <property type="evidence" value="ECO:0007669"/>
    <property type="project" value="InterPro"/>
</dbReference>
<dbReference type="Proteomes" id="UP000050360">
    <property type="component" value="Unassembled WGS sequence"/>
</dbReference>
<evidence type="ECO:0000313" key="5">
    <source>
        <dbReference type="Proteomes" id="UP000050360"/>
    </source>
</evidence>
<feature type="transmembrane region" description="Helical" evidence="1">
    <location>
        <begin position="443"/>
        <end position="460"/>
    </location>
</feature>
<dbReference type="NCBIfam" id="NF033559">
    <property type="entry name" value="transpos_IS1634"/>
    <property type="match status" value="1"/>
</dbReference>
<dbReference type="InterPro" id="IPR047654">
    <property type="entry name" value="IS1634_transpos"/>
</dbReference>
<dbReference type="Pfam" id="PF14104">
    <property type="entry name" value="DUF4277"/>
    <property type="match status" value="1"/>
</dbReference>
<dbReference type="GO" id="GO:0003677">
    <property type="term" value="F:DNA binding"/>
    <property type="evidence" value="ECO:0007669"/>
    <property type="project" value="InterPro"/>
</dbReference>
<dbReference type="PANTHER" id="PTHR34614">
    <property type="match status" value="1"/>
</dbReference>
<organism evidence="4 5">
    <name type="scientific">Candidatus Methanoperedens nitratireducens</name>
    <dbReference type="NCBI Taxonomy" id="1392998"/>
    <lineage>
        <taxon>Archaea</taxon>
        <taxon>Methanobacteriati</taxon>
        <taxon>Methanobacteriota</taxon>
        <taxon>Stenosarchaea group</taxon>
        <taxon>Methanomicrobia</taxon>
        <taxon>Methanosarcinales</taxon>
        <taxon>ANME-2 cluster</taxon>
        <taxon>Candidatus Methanoperedentaceae</taxon>
        <taxon>Candidatus Methanoperedens</taxon>
    </lineage>
</organism>
<comment type="caution">
    <text evidence="4">The sequence shown here is derived from an EMBL/GenBank/DDBJ whole genome shotgun (WGS) entry which is preliminary data.</text>
</comment>
<dbReference type="AlphaFoldDB" id="A0A0P8ABF8"/>
<dbReference type="InterPro" id="IPR025457">
    <property type="entry name" value="DUF4277"/>
</dbReference>
<keyword evidence="1" id="KW-0812">Transmembrane</keyword>
<evidence type="ECO:0000256" key="1">
    <source>
        <dbReference type="SAM" id="Phobius"/>
    </source>
</evidence>